<dbReference type="KEGG" id="rba:RB10754"/>
<evidence type="ECO:0000313" key="1">
    <source>
        <dbReference type="EMBL" id="CAD76976.1"/>
    </source>
</evidence>
<dbReference type="EMBL" id="BX294152">
    <property type="protein sequence ID" value="CAD76976.1"/>
    <property type="molecule type" value="Genomic_DNA"/>
</dbReference>
<keyword evidence="2" id="KW-1185">Reference proteome</keyword>
<dbReference type="PATRIC" id="fig|243090.15.peg.5194"/>
<organism evidence="1 2">
    <name type="scientific">Rhodopirellula baltica (strain DSM 10527 / NCIMB 13988 / SH1)</name>
    <dbReference type="NCBI Taxonomy" id="243090"/>
    <lineage>
        <taxon>Bacteria</taxon>
        <taxon>Pseudomonadati</taxon>
        <taxon>Planctomycetota</taxon>
        <taxon>Planctomycetia</taxon>
        <taxon>Pirellulales</taxon>
        <taxon>Pirellulaceae</taxon>
        <taxon>Rhodopirellula</taxon>
    </lineage>
</organism>
<dbReference type="InParanoid" id="Q7UKA5"/>
<gene>
    <name evidence="1" type="ordered locus">RB10754</name>
</gene>
<dbReference type="HOGENOM" id="CLU_2938696_0_0_0"/>
<name>Q7UKA5_RHOBA</name>
<evidence type="ECO:0000313" key="2">
    <source>
        <dbReference type="Proteomes" id="UP000001025"/>
    </source>
</evidence>
<dbReference type="Proteomes" id="UP000001025">
    <property type="component" value="Chromosome"/>
</dbReference>
<proteinExistence type="predicted"/>
<dbReference type="EnsemblBacteria" id="CAD76976">
    <property type="protein sequence ID" value="CAD76976"/>
    <property type="gene ID" value="RB10754"/>
</dbReference>
<dbReference type="AlphaFoldDB" id="Q7UKA5"/>
<protein>
    <submittedName>
        <fullName evidence="1">Uncharacterized protein</fullName>
    </submittedName>
</protein>
<accession>Q7UKA5</accession>
<sequence length="60" mass="7145">MTYVQIFQLGCTHRNWLVRIKQISYAMETPDCVVFDECSIEKELQIMVFASLRSDEHFED</sequence>
<reference evidence="1 2" key="1">
    <citation type="journal article" date="2003" name="Proc. Natl. Acad. Sci. U.S.A.">
        <title>Complete genome sequence of the marine planctomycete Pirellula sp. strain 1.</title>
        <authorList>
            <person name="Gloeckner F.O."/>
            <person name="Kube M."/>
            <person name="Bauer M."/>
            <person name="Teeling H."/>
            <person name="Lombardot T."/>
            <person name="Ludwig W."/>
            <person name="Gade D."/>
            <person name="Beck A."/>
            <person name="Borzym K."/>
            <person name="Heitmann K."/>
            <person name="Rabus R."/>
            <person name="Schlesner H."/>
            <person name="Amann R."/>
            <person name="Reinhardt R."/>
        </authorList>
    </citation>
    <scope>NUCLEOTIDE SEQUENCE [LARGE SCALE GENOMIC DNA]</scope>
    <source>
        <strain evidence="2">DSM 10527 / NCIMB 13988 / SH1</strain>
    </source>
</reference>